<gene>
    <name evidence="3" type="ORF">RT717_09230</name>
</gene>
<evidence type="ECO:0000256" key="1">
    <source>
        <dbReference type="SAM" id="Phobius"/>
    </source>
</evidence>
<reference evidence="3 4" key="1">
    <citation type="journal article" date="2023" name="Microbiol. Resour. Announc.">
        <title>Complete Genome Sequence of Imperialibacter roseus strain P4T.</title>
        <authorList>
            <person name="Tizabi D.R."/>
            <person name="Bachvaroff T."/>
            <person name="Hill R.T."/>
        </authorList>
    </citation>
    <scope>NUCLEOTIDE SEQUENCE [LARGE SCALE GENOMIC DNA]</scope>
    <source>
        <strain evidence="3 4">P4T</strain>
    </source>
</reference>
<organism evidence="3 4">
    <name type="scientific">Imperialibacter roseus</name>
    <dbReference type="NCBI Taxonomy" id="1324217"/>
    <lineage>
        <taxon>Bacteria</taxon>
        <taxon>Pseudomonadati</taxon>
        <taxon>Bacteroidota</taxon>
        <taxon>Cytophagia</taxon>
        <taxon>Cytophagales</taxon>
        <taxon>Flammeovirgaceae</taxon>
        <taxon>Imperialibacter</taxon>
    </lineage>
</organism>
<dbReference type="InterPro" id="IPR012338">
    <property type="entry name" value="Beta-lactam/transpept-like"/>
</dbReference>
<evidence type="ECO:0000259" key="2">
    <source>
        <dbReference type="Pfam" id="PF00144"/>
    </source>
</evidence>
<dbReference type="EC" id="3.1.1.103" evidence="3"/>
<accession>A0ABZ0IW18</accession>
<feature type="transmembrane region" description="Helical" evidence="1">
    <location>
        <begin position="594"/>
        <end position="612"/>
    </location>
</feature>
<proteinExistence type="predicted"/>
<keyword evidence="4" id="KW-1185">Reference proteome</keyword>
<keyword evidence="1" id="KW-0472">Membrane</keyword>
<sequence>MKHAFELTVALVFSVLVAKAQPSGTPLTPRQLTDSLELLMDRSDIPGIMLTIVKDDSTIFSGGLGVKDKGTNSQVDGSTLFRLGSITKSFVALGVLRLVEEGKFSLEDEVKALVPEIDFENSFEPEHPVRVKHLLSHTAGFDDMHLNEVYNTSDTVVYPLRKVLEQHKKTLKVRWQPGTRYAYSNPGWTVAGYLIEKYAEQPYDEFITETVLSPIGMKTSNFKSVPEGQAYSKGYDGTGNEVPFLPIYHRPAGAFNSNANDMARFLSFWINRGMVDSAQVFPSKVLDLMEAPVYTIANQAGLPVGYGLGNYTFDTQLPASFHGHDGGIDGFSSSYGYNSQYGIGYAISNNAGKGMGDLVNLIKQFLVQDISVARPATQALDVEAMKQYEGYYLFKASRNQIFAFIDRIFSTCEVTIDNDTLYLKQFMKDRFPVLPVANQGGEGYLFAGLKDYVPSHVFVPTDKGEPVLATAVVGNYLERVKYSSVLTKRVLLVVSLVMLVSSCFATLVWLIFAIRKSLAWQEFFRRMVPSLVVVGLIMITTGLFGTIIKLSEAGEPNVNGWLIYLGGWIILFSAFLSTRFGIMNFKLGEKKAFSVYYILLAFSCVIVTLFLYDAGWMGLKVWEY</sequence>
<keyword evidence="1" id="KW-1133">Transmembrane helix</keyword>
<dbReference type="EMBL" id="CP136051">
    <property type="protein sequence ID" value="WOK08816.1"/>
    <property type="molecule type" value="Genomic_DNA"/>
</dbReference>
<dbReference type="InterPro" id="IPR001466">
    <property type="entry name" value="Beta-lactam-related"/>
</dbReference>
<dbReference type="SUPFAM" id="SSF56601">
    <property type="entry name" value="beta-lactamase/transpeptidase-like"/>
    <property type="match status" value="1"/>
</dbReference>
<dbReference type="PANTHER" id="PTHR46825:SF15">
    <property type="entry name" value="BETA-LACTAMASE-RELATED DOMAIN-CONTAINING PROTEIN"/>
    <property type="match status" value="1"/>
</dbReference>
<feature type="transmembrane region" description="Helical" evidence="1">
    <location>
        <begin position="490"/>
        <end position="514"/>
    </location>
</feature>
<keyword evidence="3" id="KW-0378">Hydrolase</keyword>
<name>A0ABZ0IW18_9BACT</name>
<feature type="transmembrane region" description="Helical" evidence="1">
    <location>
        <begin position="526"/>
        <end position="548"/>
    </location>
</feature>
<dbReference type="PANTHER" id="PTHR46825">
    <property type="entry name" value="D-ALANYL-D-ALANINE-CARBOXYPEPTIDASE/ENDOPEPTIDASE AMPH"/>
    <property type="match status" value="1"/>
</dbReference>
<evidence type="ECO:0000313" key="4">
    <source>
        <dbReference type="Proteomes" id="UP001302349"/>
    </source>
</evidence>
<protein>
    <submittedName>
        <fullName evidence="3">Serine hydrolase domain-containing protein</fullName>
        <ecNumber evidence="3">3.1.1.103</ecNumber>
    </submittedName>
</protein>
<keyword evidence="1" id="KW-0812">Transmembrane</keyword>
<dbReference type="Pfam" id="PF00144">
    <property type="entry name" value="Beta-lactamase"/>
    <property type="match status" value="1"/>
</dbReference>
<dbReference type="InterPro" id="IPR050491">
    <property type="entry name" value="AmpC-like"/>
</dbReference>
<dbReference type="GO" id="GO:0016787">
    <property type="term" value="F:hydrolase activity"/>
    <property type="evidence" value="ECO:0007669"/>
    <property type="project" value="UniProtKB-KW"/>
</dbReference>
<feature type="transmembrane region" description="Helical" evidence="1">
    <location>
        <begin position="560"/>
        <end position="582"/>
    </location>
</feature>
<dbReference type="RefSeq" id="WP_317491447.1">
    <property type="nucleotide sequence ID" value="NZ_CP136051.1"/>
</dbReference>
<evidence type="ECO:0000313" key="3">
    <source>
        <dbReference type="EMBL" id="WOK08816.1"/>
    </source>
</evidence>
<dbReference type="Proteomes" id="UP001302349">
    <property type="component" value="Chromosome"/>
</dbReference>
<feature type="domain" description="Beta-lactamase-related" evidence="2">
    <location>
        <begin position="39"/>
        <end position="354"/>
    </location>
</feature>
<dbReference type="Gene3D" id="3.40.710.10">
    <property type="entry name" value="DD-peptidase/beta-lactamase superfamily"/>
    <property type="match status" value="1"/>
</dbReference>